<feature type="region of interest" description="Disordered" evidence="13">
    <location>
        <begin position="2159"/>
        <end position="2178"/>
    </location>
</feature>
<dbReference type="Pfam" id="PF08709">
    <property type="entry name" value="Ins145_P3_rec"/>
    <property type="match status" value="1"/>
</dbReference>
<dbReference type="Pfam" id="PF08454">
    <property type="entry name" value="RIH_assoc"/>
    <property type="match status" value="1"/>
</dbReference>
<dbReference type="STRING" id="74557.A0A1V9ZVX3"/>
<dbReference type="InterPro" id="IPR016093">
    <property type="entry name" value="MIR_motif"/>
</dbReference>
<dbReference type="SUPFAM" id="SSF100909">
    <property type="entry name" value="IP3 receptor type 1 binding core, domain 2"/>
    <property type="match status" value="2"/>
</dbReference>
<dbReference type="PANTHER" id="PTHR13715:SF99">
    <property type="entry name" value="INOSITOL 1,4,5-TRISPHOSPHATE RECEPTOR-LIKE PROTEIN A"/>
    <property type="match status" value="1"/>
</dbReference>
<evidence type="ECO:0000256" key="13">
    <source>
        <dbReference type="SAM" id="MobiDB-lite"/>
    </source>
</evidence>
<dbReference type="InterPro" id="IPR013662">
    <property type="entry name" value="RIH_assoc-dom"/>
</dbReference>
<dbReference type="InterPro" id="IPR014821">
    <property type="entry name" value="Ins145_P3_rcpt"/>
</dbReference>
<evidence type="ECO:0000256" key="4">
    <source>
        <dbReference type="ARBA" id="ARBA00022692"/>
    </source>
</evidence>
<dbReference type="InterPro" id="IPR036300">
    <property type="entry name" value="MIR_dom_sf"/>
</dbReference>
<feature type="domain" description="MIR" evidence="15">
    <location>
        <begin position="107"/>
        <end position="161"/>
    </location>
</feature>
<dbReference type="InterPro" id="IPR000493">
    <property type="entry name" value="InsP3_rcpt"/>
</dbReference>
<evidence type="ECO:0000256" key="11">
    <source>
        <dbReference type="ARBA" id="ARBA00023286"/>
    </source>
</evidence>
<keyword evidence="6" id="KW-0256">Endoplasmic reticulum</keyword>
<evidence type="ECO:0000256" key="6">
    <source>
        <dbReference type="ARBA" id="ARBA00022824"/>
    </source>
</evidence>
<keyword evidence="5" id="KW-0677">Repeat</keyword>
<dbReference type="EMBL" id="JNBS01001211">
    <property type="protein sequence ID" value="OQS02173.1"/>
    <property type="molecule type" value="Genomic_DNA"/>
</dbReference>
<evidence type="ECO:0000256" key="10">
    <source>
        <dbReference type="ARBA" id="ARBA00023170"/>
    </source>
</evidence>
<feature type="transmembrane region" description="Helical" evidence="14">
    <location>
        <begin position="2439"/>
        <end position="2460"/>
    </location>
</feature>
<evidence type="ECO:0000256" key="14">
    <source>
        <dbReference type="SAM" id="Phobius"/>
    </source>
</evidence>
<dbReference type="Gene3D" id="2.80.10.50">
    <property type="match status" value="2"/>
</dbReference>
<evidence type="ECO:0000256" key="12">
    <source>
        <dbReference type="ARBA" id="ARBA00023303"/>
    </source>
</evidence>
<dbReference type="PROSITE" id="PS50919">
    <property type="entry name" value="MIR"/>
    <property type="match status" value="2"/>
</dbReference>
<dbReference type="OrthoDB" id="300855at2759"/>
<keyword evidence="12" id="KW-0407">Ion channel</keyword>
<dbReference type="InterPro" id="IPR000699">
    <property type="entry name" value="RIH_dom"/>
</dbReference>
<dbReference type="InterPro" id="IPR005821">
    <property type="entry name" value="Ion_trans_dom"/>
</dbReference>
<evidence type="ECO:0000256" key="8">
    <source>
        <dbReference type="ARBA" id="ARBA00023065"/>
    </source>
</evidence>
<dbReference type="Pfam" id="PF00520">
    <property type="entry name" value="Ion_trans"/>
    <property type="match status" value="1"/>
</dbReference>
<comment type="subcellular location">
    <subcellularLocation>
        <location evidence="1">Endoplasmic reticulum membrane</location>
        <topology evidence="1">Multi-pass membrane protein</topology>
    </subcellularLocation>
</comment>
<dbReference type="Pfam" id="PF01365">
    <property type="entry name" value="RYDR_ITPR"/>
    <property type="match status" value="1"/>
</dbReference>
<comment type="caution">
    <text evidence="16">The sequence shown here is derived from an EMBL/GenBank/DDBJ whole genome shotgun (WGS) entry which is preliminary data.</text>
</comment>
<proteinExistence type="inferred from homology"/>
<reference evidence="16 17" key="1">
    <citation type="journal article" date="2014" name="Genome Biol. Evol.">
        <title>The secreted proteins of Achlya hypogyna and Thraustotheca clavata identify the ancestral oomycete secretome and reveal gene acquisitions by horizontal gene transfer.</title>
        <authorList>
            <person name="Misner I."/>
            <person name="Blouin N."/>
            <person name="Leonard G."/>
            <person name="Richards T.A."/>
            <person name="Lane C.E."/>
        </authorList>
    </citation>
    <scope>NUCLEOTIDE SEQUENCE [LARGE SCALE GENOMIC DNA]</scope>
    <source>
        <strain evidence="16 17">ATCC 34112</strain>
    </source>
</reference>
<evidence type="ECO:0000256" key="9">
    <source>
        <dbReference type="ARBA" id="ARBA00023136"/>
    </source>
</evidence>
<evidence type="ECO:0000256" key="5">
    <source>
        <dbReference type="ARBA" id="ARBA00022737"/>
    </source>
</evidence>
<keyword evidence="10 16" id="KW-0675">Receptor</keyword>
<dbReference type="InterPro" id="IPR015925">
    <property type="entry name" value="Ryanodine_IP3_receptor"/>
</dbReference>
<dbReference type="SUPFAM" id="SSF82109">
    <property type="entry name" value="MIR domain"/>
    <property type="match status" value="2"/>
</dbReference>
<keyword evidence="17" id="KW-1185">Reference proteome</keyword>
<protein>
    <submittedName>
        <fullName evidence="16">Inositol 1,4,5trisphosphate receptor type 2</fullName>
    </submittedName>
</protein>
<comment type="similarity">
    <text evidence="2">Belongs to the InsP3 receptor family.</text>
</comment>
<dbReference type="InterPro" id="IPR035910">
    <property type="entry name" value="RyR/IP3R_RIH_dom_sf"/>
</dbReference>
<feature type="domain" description="MIR" evidence="15">
    <location>
        <begin position="294"/>
        <end position="346"/>
    </location>
</feature>
<evidence type="ECO:0000256" key="3">
    <source>
        <dbReference type="ARBA" id="ARBA00022448"/>
    </source>
</evidence>
<feature type="transmembrane region" description="Helical" evidence="14">
    <location>
        <begin position="2339"/>
        <end position="2364"/>
    </location>
</feature>
<keyword evidence="3" id="KW-0813">Transport</keyword>
<sequence>MQRKREPNALYEGDLVYLNVQDEGHIHSDGFVDERVGCLEKKQAHAATFEGCIFRVVPKLSYEVSKSFKKFTEQSTDAREKIELLQQQVKVEHEANLATIRHIGTDGQLVVYGQTIQLQHVISGKFLTAKAKTLADVDKSSMKITLQEHGSTKCYFTFLPRYKTRSVGSTVVYQDSVCLVQAKYTNHFVHLSASTYPQDTLWRKEINMNYKESILQIIKYSESIPATVRTLQVGNLYRLFHLEGQAYVSMSANPHSDKSPYLRQILPDTNYTVPVNFTLKSLFVLERLDAKEGGPVVNFDEIYRFRHLATGKYLALANTTRSGEVSLTGASHDSESLSSHFCLRPTLGNNGLTNSAHLSFRIETVVNAMTFRLHNPNRAKVNHSMKQKASFELVASTNLLDEDCFRLVEATNVETYEANFLLSVLEHLQRYKRDLKQAFDHRQRITHHLMTDQLTALKALVRFLQKEASQATYDLLLFDGVSVFHRQEQVREIKLIDTLYEILRSISKYGVSYHQLATDPMLKVVHRIHRLVNQVLVYTVNDNIANKNYIAKRSSASFNPTSGMDTPYIQETLGYIGSETGSKSVYRSLFLNNKQLLEESVDLDLIKSSCRNIEAKGIKAYGILHFLSTICSCNNQNLPRNQELIVRVLYSLTNLSDMQSTRYNILIEACECPNPVRPVSPAVKDFVVSAPSGANNFAHNGHPIGSTMLSKGYVNIVVSWKSCNNWALGSNALYYTPEELELKPVVDAAMSNDLAQYDQLVNATHREWILLEHITWTLQPDDIFPLVYNGKAWADEYAEIQKDHEKLETFDRLKALANYYNLQLTLLAELLRGGCVTSLEILSKQFSYNMLVSAVANPCLPHIIRTSFSSILHLCWLARFPHEPMLVPRYVYSFDDIPQVDKQAPPALTHFELKAGHPALSSDDEFIAYPFADKFAFIQGVMHEIMMKMAKDKLVLSAIDANVFLSSLLVMIQWLVQCGFYPEMESFERLLAPLIRLLDGRNTLYANSSSTLLGAASIALVDDTARYNSNKLNQSMTKVKMQICQICQAINVIWRNFEVLKLLSHFKYDNHQEAALFINDEEDESPRKKTKKNIDESKALVSKKENKFLQVFAKGTMDMRAVVKLPLTTICMDLMMYEDDLLVREALSLMIQMHTRREQVLGYLAQCLLIRPHLTSARISSLSISSCQVLKEMEYLVPLFKHYIQSFESPSLCDQMCDVNKVPLGYVGVARLLTEILKKLQEFCADRNAATDTRDPNAEKQTILLQLKIYQDVMQLLCLSMTFLETKYKNDLVNVKRECCIFFQRVMAKNPMGQRIIFPYLPQLTARFEEVQNIGDVLIAIFVENRELCSSIPEDAIWTTMKLLNDLVGQLDSTQTDSALTTAYTILNFFTHYMIPDQVPMKTNQTHLFKVLTHPQFTHIILPFNHGIEENMEVSSVNIMTTDGYMGLQELVRTQKLHDRLLYFQKSLELLSIICRGKTYKTEVECQQIYPLNFILTLILDPEMPLPLKVVAGKFLAEVFFDTDLEVDPKICVMPAVWNVLLHCSTQIAAYNAFLYKEHANLPLENTMPISSSHTYDELARYVFEGNMAIVTSFFNCVYNPNAEDLDENTIHIVQALKSDIRSLKKRGKLDEAQREICDYCGAALGIPLEKKPLAPLKPLKPANLRRAASTNSNSSHHRNAIVRPRNGATIQEALGSTSSFDQYKWSLIECSDVVESINDEFQELVTALETIESLTDKAVPVDGNASVLTDGRANTITMQLLCTRIMKFIADNPTSSCAVYTIEALLRVISSKHLSEDDKRRLQTAEIEEAQETYQNTQTFMASCGAARLILTLIANGYNASIMLKAIEFGVQMINGGNLTVQTMLYEGMKDSDERFFVQIDRILQNAIEEVKELRRTIKYISGSYQTTQKAPNPTATAAISHDGKPTDNILAFALPSDTSFHISGDILVKFLSLLAEGHNLNMQLVMLDQTYVGNAISVNILQTVTSYLAILVKDELQLQNMTARDCSSLNACWLFLSEYMQGPCSQNQEFLTGSIMVEIFRKTLKAQINVMNKDDPSTAEFPTAEAIKELKSNAVKTMVSLLEGRKNDRVEVRLRSTLELKSIKMRLLEVYEQFNAEKHLHIADVTWDERFLEEGVNLFTLAMCVFRASESDNATAKLKDEEQLAPESTKSTKAPRRGDYASEAAFKAAKVEWRHKSMYAKAYNFFEGMHCSIEIWWGNGDTRLDRVYFPLHSHCQMFEFLGNKKDRMLNEFDYKTNERLKQFVAAAAELDEEMQHIELLSNFRLYNIIRPYIPLFKSLSFLLAIFMNLIMLVAFQHDSESLDYHFVPKSLKQPMEYFGILQIFLSTAVLVFMLVISVPLVFRARLNAMIKNSLDSYNAIRDKRKLESMEFDLADLRNGIDINQVGKRLKSGLRGLQSTAQGLGLTLLSLYQSYFPLLRMILLIYLLQFTLLQAFPNFPNEVPFVILFLPFVRNTRHYLETSCGWTGLVYTFVYDVICDKHTAFYTVYLGTAFCATLYHPIFYGYHLLDLVIMSPSLQNVVRAVTKPGRALALTCLLGLFVIYFYTMVLFFYTPSDATDNDEHIPYCSTMIDCFVFFVHRGLLSGGGIGDFLTNGLNHPPNFHNRSAYWLRIFFDLTFFVLVIVLLLNIIFGITIDTFGELRTEANEKEGLMKNQCFICGHSRETFDNHYLEQGISDGFFKHIKEEHNM</sequence>
<dbReference type="GO" id="GO:0005789">
    <property type="term" value="C:endoplasmic reticulum membrane"/>
    <property type="evidence" value="ECO:0007669"/>
    <property type="project" value="UniProtKB-SubCell"/>
</dbReference>
<dbReference type="GO" id="GO:0005220">
    <property type="term" value="F:inositol 1,4,5-trisphosphate-gated calcium channel activity"/>
    <property type="evidence" value="ECO:0007669"/>
    <property type="project" value="InterPro"/>
</dbReference>
<evidence type="ECO:0000313" key="17">
    <source>
        <dbReference type="Proteomes" id="UP000243217"/>
    </source>
</evidence>
<keyword evidence="8" id="KW-0406">Ion transport</keyword>
<name>A0A1V9ZVX3_9STRA</name>
<dbReference type="SMART" id="SM00472">
    <property type="entry name" value="MIR"/>
    <property type="match status" value="2"/>
</dbReference>
<feature type="transmembrane region" description="Helical" evidence="14">
    <location>
        <begin position="2586"/>
        <end position="2610"/>
    </location>
</feature>
<dbReference type="Pfam" id="PF02815">
    <property type="entry name" value="MIR"/>
    <property type="match status" value="1"/>
</dbReference>
<evidence type="ECO:0000256" key="7">
    <source>
        <dbReference type="ARBA" id="ARBA00022989"/>
    </source>
</evidence>
<gene>
    <name evidence="16" type="ORF">THRCLA_05430</name>
</gene>
<feature type="transmembrane region" description="Helical" evidence="14">
    <location>
        <begin position="2550"/>
        <end position="2574"/>
    </location>
</feature>
<keyword evidence="9 14" id="KW-0472">Membrane</keyword>
<feature type="transmembrane region" description="Helical" evidence="14">
    <location>
        <begin position="2480"/>
        <end position="2499"/>
    </location>
</feature>
<evidence type="ECO:0000313" key="16">
    <source>
        <dbReference type="EMBL" id="OQS02173.1"/>
    </source>
</evidence>
<feature type="transmembrane region" description="Helical" evidence="14">
    <location>
        <begin position="2506"/>
        <end position="2530"/>
    </location>
</feature>
<accession>A0A1V9ZVX3</accession>
<feature type="transmembrane region" description="Helical" evidence="14">
    <location>
        <begin position="2630"/>
        <end position="2655"/>
    </location>
</feature>
<dbReference type="CDD" id="cd23280">
    <property type="entry name" value="beta-trefoil_MIR_itr-1-like"/>
    <property type="match status" value="1"/>
</dbReference>
<organism evidence="16 17">
    <name type="scientific">Thraustotheca clavata</name>
    <dbReference type="NCBI Taxonomy" id="74557"/>
    <lineage>
        <taxon>Eukaryota</taxon>
        <taxon>Sar</taxon>
        <taxon>Stramenopiles</taxon>
        <taxon>Oomycota</taxon>
        <taxon>Saprolegniomycetes</taxon>
        <taxon>Saprolegniales</taxon>
        <taxon>Achlyaceae</taxon>
        <taxon>Thraustotheca</taxon>
    </lineage>
</organism>
<dbReference type="Proteomes" id="UP000243217">
    <property type="component" value="Unassembled WGS sequence"/>
</dbReference>
<keyword evidence="4 14" id="KW-0812">Transmembrane</keyword>
<evidence type="ECO:0000256" key="2">
    <source>
        <dbReference type="ARBA" id="ARBA00009453"/>
    </source>
</evidence>
<feature type="transmembrane region" description="Helical" evidence="14">
    <location>
        <begin position="1973"/>
        <end position="1994"/>
    </location>
</feature>
<dbReference type="PRINTS" id="PR00779">
    <property type="entry name" value="INSP3RECEPTR"/>
</dbReference>
<evidence type="ECO:0000259" key="15">
    <source>
        <dbReference type="PROSITE" id="PS50919"/>
    </source>
</evidence>
<keyword evidence="11" id="KW-1071">Ligand-gated ion channel</keyword>
<evidence type="ECO:0000256" key="1">
    <source>
        <dbReference type="ARBA" id="ARBA00004477"/>
    </source>
</evidence>
<dbReference type="PANTHER" id="PTHR13715">
    <property type="entry name" value="RYANODINE RECEPTOR AND IP3 RECEPTOR"/>
    <property type="match status" value="1"/>
</dbReference>
<dbReference type="GO" id="GO:0070679">
    <property type="term" value="F:inositol 1,4,5 trisphosphate binding"/>
    <property type="evidence" value="ECO:0007669"/>
    <property type="project" value="InterPro"/>
</dbReference>
<keyword evidence="7 14" id="KW-1133">Transmembrane helix</keyword>
<feature type="transmembrane region" description="Helical" evidence="14">
    <location>
        <begin position="2301"/>
        <end position="2319"/>
    </location>
</feature>